<dbReference type="EMBL" id="ACXX02000001">
    <property type="protein sequence ID" value="EGD49592.1"/>
    <property type="molecule type" value="Genomic_DNA"/>
</dbReference>
<accession>F1T7Z4</accession>
<dbReference type="AlphaFoldDB" id="F1T7Z4"/>
<comment type="caution">
    <text evidence="1">The sequence shown here is derived from an EMBL/GenBank/DDBJ whole genome shotgun (WGS) entry which is preliminary data.</text>
</comment>
<protein>
    <submittedName>
        <fullName evidence="1">Uncharacterized protein</fullName>
    </submittedName>
</protein>
<reference evidence="1" key="1">
    <citation type="submission" date="2009-07" db="EMBL/GenBank/DDBJ databases">
        <authorList>
            <consortium name="US DOE Joint Genome Institute (JGI-PGF)"/>
            <person name="Lucas S."/>
            <person name="Copeland A."/>
            <person name="Lapidus A."/>
            <person name="Glavina del Rio T."/>
            <person name="Tice H."/>
            <person name="Bruce D."/>
            <person name="Goodwin L."/>
            <person name="Pitluck S."/>
            <person name="Larimer F."/>
            <person name="Land M.L."/>
            <person name="Mouttaki H."/>
            <person name="He Z."/>
            <person name="Zhou J."/>
            <person name="Hemme C.L."/>
        </authorList>
    </citation>
    <scope>NUCLEOTIDE SEQUENCE [LARGE SCALE GENOMIC DNA]</scope>
    <source>
        <strain evidence="1">DSM 2782</strain>
    </source>
</reference>
<reference evidence="1" key="2">
    <citation type="submission" date="2011-01" db="EMBL/GenBank/DDBJ databases">
        <title>The Non-contiguous Finished genome of Clostridium papyrosolvens.</title>
        <authorList>
            <person name="Lucas S."/>
            <person name="Copeland A."/>
            <person name="Lapidus A."/>
            <person name="Cheng J.-F."/>
            <person name="Goodwin L."/>
            <person name="Pitluck S."/>
            <person name="Misra M."/>
            <person name="Chertkov O."/>
            <person name="Detter J.C."/>
            <person name="Han C."/>
            <person name="Tapia R."/>
            <person name="Land M."/>
            <person name="Hauser L."/>
            <person name="Kyrpides N."/>
            <person name="Ivanova N."/>
            <person name="Pagani I."/>
            <person name="Mouttaki H."/>
            <person name="He Z."/>
            <person name="Zhou J."/>
            <person name="Hemme C.L."/>
            <person name="Woyke T."/>
        </authorList>
    </citation>
    <scope>NUCLEOTIDE SEQUENCE [LARGE SCALE GENOMIC DNA]</scope>
    <source>
        <strain evidence="1">DSM 2782</strain>
    </source>
</reference>
<evidence type="ECO:0000313" key="1">
    <source>
        <dbReference type="EMBL" id="EGD49592.1"/>
    </source>
</evidence>
<proteinExistence type="predicted"/>
<name>F1T7Z4_9FIRM</name>
<gene>
    <name evidence="1" type="ORF">Cpap_4030</name>
</gene>
<dbReference type="OrthoDB" id="10017135at2"/>
<dbReference type="Proteomes" id="UP000003860">
    <property type="component" value="Unassembled WGS sequence"/>
</dbReference>
<dbReference type="RefSeq" id="WP_004616424.1">
    <property type="nucleotide sequence ID" value="NZ_ACXX02000001.1"/>
</dbReference>
<dbReference type="STRING" id="588581.Cpap_4030"/>
<organism evidence="1 2">
    <name type="scientific">Ruminiclostridium papyrosolvens DSM 2782</name>
    <dbReference type="NCBI Taxonomy" id="588581"/>
    <lineage>
        <taxon>Bacteria</taxon>
        <taxon>Bacillati</taxon>
        <taxon>Bacillota</taxon>
        <taxon>Clostridia</taxon>
        <taxon>Eubacteriales</taxon>
        <taxon>Oscillospiraceae</taxon>
        <taxon>Ruminiclostridium</taxon>
    </lineage>
</organism>
<keyword evidence="2" id="KW-1185">Reference proteome</keyword>
<evidence type="ECO:0000313" key="2">
    <source>
        <dbReference type="Proteomes" id="UP000003860"/>
    </source>
</evidence>
<sequence length="293" mass="34229">MSEITEELKKCFITIQENNCWFINQKIKPYDINGLLIKTNENSLRGMLLKAIPKANIYEKIMLGLSYQKYSQASNSIHNGVNLNEVDKDWIENAVKIEMLIITLIINKCQILLDLYPHDANKEIPELVASFDKSNIWIAPLFKNVYEINDYVYTNDGSLGRIEEIITSKIGYNTLKVKYLVDKFPEYGEFGFYPAHLVMRIHSRKQLKEIMIKNANDTQKEVFNIFLTEEKLTRALDDLMTMWWSNGYKEKILYKDDSAFDKTIKNELSERDSLDLLLKQKLKEINSKVSENT</sequence>